<gene>
    <name evidence="1" type="ORF">COCON_G00137300</name>
</gene>
<proteinExistence type="predicted"/>
<comment type="caution">
    <text evidence="1">The sequence shown here is derived from an EMBL/GenBank/DDBJ whole genome shotgun (WGS) entry which is preliminary data.</text>
</comment>
<dbReference type="OrthoDB" id="6353782at2759"/>
<organism evidence="1 2">
    <name type="scientific">Conger conger</name>
    <name type="common">Conger eel</name>
    <name type="synonym">Muraena conger</name>
    <dbReference type="NCBI Taxonomy" id="82655"/>
    <lineage>
        <taxon>Eukaryota</taxon>
        <taxon>Metazoa</taxon>
        <taxon>Chordata</taxon>
        <taxon>Craniata</taxon>
        <taxon>Vertebrata</taxon>
        <taxon>Euteleostomi</taxon>
        <taxon>Actinopterygii</taxon>
        <taxon>Neopterygii</taxon>
        <taxon>Teleostei</taxon>
        <taxon>Anguilliformes</taxon>
        <taxon>Congridae</taxon>
        <taxon>Conger</taxon>
    </lineage>
</organism>
<evidence type="ECO:0000313" key="1">
    <source>
        <dbReference type="EMBL" id="KAJ8268558.1"/>
    </source>
</evidence>
<dbReference type="EMBL" id="JAFJMO010000009">
    <property type="protein sequence ID" value="KAJ8268558.1"/>
    <property type="molecule type" value="Genomic_DNA"/>
</dbReference>
<evidence type="ECO:0000313" key="2">
    <source>
        <dbReference type="Proteomes" id="UP001152803"/>
    </source>
</evidence>
<dbReference type="Proteomes" id="UP001152803">
    <property type="component" value="Unassembled WGS sequence"/>
</dbReference>
<protein>
    <submittedName>
        <fullName evidence="1">Uncharacterized protein</fullName>
    </submittedName>
</protein>
<sequence>MALLSSDGGVCKVSVNCSAEDTLASYTCDHAHCTQVENTTSPTGLNLIVTATNDTIHCNSSNRVATKTQSYSTKNI</sequence>
<accession>A0A9Q1DEZ5</accession>
<name>A0A9Q1DEZ5_CONCO</name>
<dbReference type="AlphaFoldDB" id="A0A9Q1DEZ5"/>
<keyword evidence="2" id="KW-1185">Reference proteome</keyword>
<reference evidence="1" key="1">
    <citation type="journal article" date="2023" name="Science">
        <title>Genome structures resolve the early diversification of teleost fishes.</title>
        <authorList>
            <person name="Parey E."/>
            <person name="Louis A."/>
            <person name="Montfort J."/>
            <person name="Bouchez O."/>
            <person name="Roques C."/>
            <person name="Iampietro C."/>
            <person name="Lluch J."/>
            <person name="Castinel A."/>
            <person name="Donnadieu C."/>
            <person name="Desvignes T."/>
            <person name="Floi Bucao C."/>
            <person name="Jouanno E."/>
            <person name="Wen M."/>
            <person name="Mejri S."/>
            <person name="Dirks R."/>
            <person name="Jansen H."/>
            <person name="Henkel C."/>
            <person name="Chen W.J."/>
            <person name="Zahm M."/>
            <person name="Cabau C."/>
            <person name="Klopp C."/>
            <person name="Thompson A.W."/>
            <person name="Robinson-Rechavi M."/>
            <person name="Braasch I."/>
            <person name="Lecointre G."/>
            <person name="Bobe J."/>
            <person name="Postlethwait J.H."/>
            <person name="Berthelot C."/>
            <person name="Roest Crollius H."/>
            <person name="Guiguen Y."/>
        </authorList>
    </citation>
    <scope>NUCLEOTIDE SEQUENCE</scope>
    <source>
        <strain evidence="1">Concon-B</strain>
    </source>
</reference>